<sequence length="64" mass="6917">MESTVFGELLSPAVKQVQIPKRQGGVRILGVPTVADRIAQQVIKARIEGELGRPLPSRLVRVSA</sequence>
<evidence type="ECO:0000313" key="1">
    <source>
        <dbReference type="EMBL" id="EQD35301.1"/>
    </source>
</evidence>
<dbReference type="AlphaFoldDB" id="T0YIS5"/>
<keyword evidence="1" id="KW-0548">Nucleotidyltransferase</keyword>
<organism evidence="1">
    <name type="scientific">mine drainage metagenome</name>
    <dbReference type="NCBI Taxonomy" id="410659"/>
    <lineage>
        <taxon>unclassified sequences</taxon>
        <taxon>metagenomes</taxon>
        <taxon>ecological metagenomes</taxon>
    </lineage>
</organism>
<name>T0YIS5_9ZZZZ</name>
<reference evidence="1" key="1">
    <citation type="submission" date="2013-08" db="EMBL/GenBank/DDBJ databases">
        <authorList>
            <person name="Mendez C."/>
            <person name="Richter M."/>
            <person name="Ferrer M."/>
            <person name="Sanchez J."/>
        </authorList>
    </citation>
    <scope>NUCLEOTIDE SEQUENCE</scope>
</reference>
<keyword evidence="1" id="KW-0808">Transferase</keyword>
<comment type="caution">
    <text evidence="1">The sequence shown here is derived from an EMBL/GenBank/DDBJ whole genome shotgun (WGS) entry which is preliminary data.</text>
</comment>
<gene>
    <name evidence="1" type="ORF">B2A_12451</name>
</gene>
<reference evidence="1" key="2">
    <citation type="journal article" date="2014" name="ISME J.">
        <title>Microbial stratification in low pH oxic and suboxic macroscopic growths along an acid mine drainage.</title>
        <authorList>
            <person name="Mendez-Garcia C."/>
            <person name="Mesa V."/>
            <person name="Sprenger R.R."/>
            <person name="Richter M."/>
            <person name="Diez M.S."/>
            <person name="Solano J."/>
            <person name="Bargiela R."/>
            <person name="Golyshina O.V."/>
            <person name="Manteca A."/>
            <person name="Ramos J.L."/>
            <person name="Gallego J.R."/>
            <person name="Llorente I."/>
            <person name="Martins Dos Santos V.A."/>
            <person name="Jensen O.N."/>
            <person name="Pelaez A.I."/>
            <person name="Sanchez J."/>
            <person name="Ferrer M."/>
        </authorList>
    </citation>
    <scope>NUCLEOTIDE SEQUENCE</scope>
</reference>
<protein>
    <submittedName>
        <fullName evidence="1">Reverse transcriptase/maturase protein</fullName>
    </submittedName>
</protein>
<dbReference type="EMBL" id="AUZZ01008979">
    <property type="protein sequence ID" value="EQD35301.1"/>
    <property type="molecule type" value="Genomic_DNA"/>
</dbReference>
<keyword evidence="1" id="KW-0695">RNA-directed DNA polymerase</keyword>
<accession>T0YIS5</accession>
<dbReference type="GO" id="GO:0003964">
    <property type="term" value="F:RNA-directed DNA polymerase activity"/>
    <property type="evidence" value="ECO:0007669"/>
    <property type="project" value="UniProtKB-KW"/>
</dbReference>
<proteinExistence type="predicted"/>